<evidence type="ECO:0000256" key="13">
    <source>
        <dbReference type="SAM" id="Phobius"/>
    </source>
</evidence>
<gene>
    <name evidence="15" type="ORF">SAOR_09670</name>
</gene>
<name>A0A423PMT3_9GAMM</name>
<dbReference type="InterPro" id="IPR029044">
    <property type="entry name" value="Nucleotide-diphossugar_trans"/>
</dbReference>
<dbReference type="PANTHER" id="PTHR43867:SF5">
    <property type="entry name" value="GLUCANS BIOSYNTHESIS GLUCOSYLTRANSFERASE H"/>
    <property type="match status" value="1"/>
</dbReference>
<feature type="domain" description="Glycosyltransferase 2-like" evidence="14">
    <location>
        <begin position="330"/>
        <end position="553"/>
    </location>
</feature>
<evidence type="ECO:0000256" key="12">
    <source>
        <dbReference type="SAM" id="MobiDB-lite"/>
    </source>
</evidence>
<feature type="compositionally biased region" description="Polar residues" evidence="12">
    <location>
        <begin position="827"/>
        <end position="836"/>
    </location>
</feature>
<dbReference type="InterPro" id="IPR001173">
    <property type="entry name" value="Glyco_trans_2-like"/>
</dbReference>
<evidence type="ECO:0000256" key="1">
    <source>
        <dbReference type="ARBA" id="ARBA00004429"/>
    </source>
</evidence>
<dbReference type="InterPro" id="IPR050321">
    <property type="entry name" value="Glycosyltr_2/OpgH_subfam"/>
</dbReference>
<evidence type="ECO:0000256" key="11">
    <source>
        <dbReference type="ARBA" id="ARBA00023136"/>
    </source>
</evidence>
<comment type="pathway">
    <text evidence="2">Glycan metabolism; osmoregulated periplasmic glucan (OPG) biosynthesis.</text>
</comment>
<organism evidence="15 16">
    <name type="scientific">Salinisphaera orenii MK-B5</name>
    <dbReference type="NCBI Taxonomy" id="856730"/>
    <lineage>
        <taxon>Bacteria</taxon>
        <taxon>Pseudomonadati</taxon>
        <taxon>Pseudomonadota</taxon>
        <taxon>Gammaproteobacteria</taxon>
        <taxon>Salinisphaerales</taxon>
        <taxon>Salinisphaeraceae</taxon>
        <taxon>Salinisphaera</taxon>
    </lineage>
</organism>
<dbReference type="GO" id="GO:0005886">
    <property type="term" value="C:plasma membrane"/>
    <property type="evidence" value="ECO:0007669"/>
    <property type="project" value="UniProtKB-SubCell"/>
</dbReference>
<feature type="transmembrane region" description="Helical" evidence="13">
    <location>
        <begin position="151"/>
        <end position="172"/>
    </location>
</feature>
<evidence type="ECO:0000256" key="5">
    <source>
        <dbReference type="ARBA" id="ARBA00022475"/>
    </source>
</evidence>
<dbReference type="RefSeq" id="WP_123631248.1">
    <property type="nucleotide sequence ID" value="NZ_AYKH01000017.1"/>
</dbReference>
<proteinExistence type="inferred from homology"/>
<evidence type="ECO:0000256" key="7">
    <source>
        <dbReference type="ARBA" id="ARBA00022676"/>
    </source>
</evidence>
<keyword evidence="16" id="KW-1185">Reference proteome</keyword>
<evidence type="ECO:0000256" key="8">
    <source>
        <dbReference type="ARBA" id="ARBA00022679"/>
    </source>
</evidence>
<keyword evidence="10 13" id="KW-1133">Transmembrane helix</keyword>
<dbReference type="Pfam" id="PF13632">
    <property type="entry name" value="Glyco_trans_2_3"/>
    <property type="match status" value="1"/>
</dbReference>
<keyword evidence="9 13" id="KW-0812">Transmembrane</keyword>
<keyword evidence="6" id="KW-0997">Cell inner membrane</keyword>
<feature type="transmembrane region" description="Helical" evidence="13">
    <location>
        <begin position="671"/>
        <end position="689"/>
    </location>
</feature>
<evidence type="ECO:0000313" key="15">
    <source>
        <dbReference type="EMBL" id="ROO26916.1"/>
    </source>
</evidence>
<accession>A0A423PMT3</accession>
<feature type="transmembrane region" description="Helical" evidence="13">
    <location>
        <begin position="552"/>
        <end position="571"/>
    </location>
</feature>
<evidence type="ECO:0000256" key="4">
    <source>
        <dbReference type="ARBA" id="ARBA00020585"/>
    </source>
</evidence>
<evidence type="ECO:0000256" key="9">
    <source>
        <dbReference type="ARBA" id="ARBA00022692"/>
    </source>
</evidence>
<dbReference type="Proteomes" id="UP000283993">
    <property type="component" value="Unassembled WGS sequence"/>
</dbReference>
<reference evidence="15 16" key="1">
    <citation type="submission" date="2013-10" db="EMBL/GenBank/DDBJ databases">
        <title>Salinisphaera orenii MK-B5 Genome Sequencing.</title>
        <authorList>
            <person name="Lai Q."/>
            <person name="Li C."/>
            <person name="Shao Z."/>
        </authorList>
    </citation>
    <scope>NUCLEOTIDE SEQUENCE [LARGE SCALE GENOMIC DNA]</scope>
    <source>
        <strain evidence="15 16">MK-B5</strain>
    </source>
</reference>
<keyword evidence="8 15" id="KW-0808">Transferase</keyword>
<comment type="caution">
    <text evidence="15">The sequence shown here is derived from an EMBL/GenBank/DDBJ whole genome shotgun (WGS) entry which is preliminary data.</text>
</comment>
<dbReference type="NCBIfam" id="NF003962">
    <property type="entry name" value="PRK05454.2-5"/>
    <property type="match status" value="1"/>
</dbReference>
<keyword evidence="5" id="KW-1003">Cell membrane</keyword>
<comment type="similarity">
    <text evidence="3">Belongs to the glycosyltransferase 2 family. OpgH subfamily.</text>
</comment>
<dbReference type="Gene3D" id="3.90.550.10">
    <property type="entry name" value="Spore Coat Polysaccharide Biosynthesis Protein SpsA, Chain A"/>
    <property type="match status" value="1"/>
</dbReference>
<evidence type="ECO:0000313" key="16">
    <source>
        <dbReference type="Proteomes" id="UP000283993"/>
    </source>
</evidence>
<dbReference type="AlphaFoldDB" id="A0A423PMT3"/>
<evidence type="ECO:0000256" key="10">
    <source>
        <dbReference type="ARBA" id="ARBA00022989"/>
    </source>
</evidence>
<dbReference type="EMBL" id="AYKH01000017">
    <property type="protein sequence ID" value="ROO26916.1"/>
    <property type="molecule type" value="Genomic_DNA"/>
</dbReference>
<evidence type="ECO:0000256" key="3">
    <source>
        <dbReference type="ARBA" id="ARBA00009337"/>
    </source>
</evidence>
<comment type="subcellular location">
    <subcellularLocation>
        <location evidence="1">Cell inner membrane</location>
        <topology evidence="1">Multi-pass membrane protein</topology>
    </subcellularLocation>
</comment>
<keyword evidence="11 13" id="KW-0472">Membrane</keyword>
<sequence>MTDAAASAAPLAAVDDYLSRLRLGDARRRELRARVVADAPADRAEALDCLYRHLAATCDEASADGHDRDVAARLDGAYPGLRSRAAGRSRAGLFRGASMPGLNRWPMSPADVDRRPWRFLSRVWPGLRRAQRRLPRAVPSRLKSVVRRRQILLALMIALPAAGAAAYMATVLPHRGATLLEGVILGAAFLLFAWILVGFWTALSGFFVLWRGDRYLVRAEPEAVPDDGARTAIVMPIYEEDVSRTFAGLRAIYESLEATGRLDGFDFFVLSDSIKPDTVAAEERAWADACQGLDAFGRLFYRRRRARVKRKSGNLADFCRRWGGHYRYMIVLDADSIMTGSTLTQLVDRMQANPGAGLIQTPPTAVNRSSLLARVQQFATRVYGRMFAAGLHYWHLDNAHYWGHNAIIRIAPFMAHCALPRLPGRGALSGEILSHDFVEAALMRRAGWGVYIAYDLPGSYEEVPPTLLEELGRDRRWCQGNIQHIRLLFSDNLAPAHRALFANGVMAYTSAAIWFIFLLLSSGEAVLEALRTPDYFPVAGALFPQWPVWQPIWAVSLFVATLIVLFLPKILGMAMIIARGRQADFGGVGSLIGSTLIEIVLTSLLAPIRMLAHTRFVFTTLLGRQVKWNSQQRADAQVAWLRALRFHLPGMVLAAVWGGLLLWYTPGFAPWLAPILVPLLIAPAITVLTSRTDLGVWLRDHDLQLIPEERNPPPELSRLVALLADAPVEPDFAAVVVDPTLNALHVGLQGRARRLTAELDSYRDDLLVQVLENGPGALSTDETRILLADPARMDRLHRRVWAEAPAAWADRLTASAPDEPLEPHRGTATQAPVGTV</sequence>
<dbReference type="GO" id="GO:0016758">
    <property type="term" value="F:hexosyltransferase activity"/>
    <property type="evidence" value="ECO:0007669"/>
    <property type="project" value="TreeGrafter"/>
</dbReference>
<evidence type="ECO:0000256" key="2">
    <source>
        <dbReference type="ARBA" id="ARBA00005001"/>
    </source>
</evidence>
<dbReference type="NCBIfam" id="NF003958">
    <property type="entry name" value="PRK05454.2-1"/>
    <property type="match status" value="1"/>
</dbReference>
<evidence type="ECO:0000256" key="6">
    <source>
        <dbReference type="ARBA" id="ARBA00022519"/>
    </source>
</evidence>
<feature type="transmembrane region" description="Helical" evidence="13">
    <location>
        <begin position="646"/>
        <end position="665"/>
    </location>
</feature>
<feature type="region of interest" description="Disordered" evidence="12">
    <location>
        <begin position="813"/>
        <end position="836"/>
    </location>
</feature>
<protein>
    <recommendedName>
        <fullName evidence="4">Glucans biosynthesis glucosyltransferase H</fullName>
    </recommendedName>
</protein>
<dbReference type="CDD" id="cd04191">
    <property type="entry name" value="Glucan_BSP_MdoH"/>
    <property type="match status" value="1"/>
</dbReference>
<keyword evidence="7" id="KW-0328">Glycosyltransferase</keyword>
<feature type="transmembrane region" description="Helical" evidence="13">
    <location>
        <begin position="184"/>
        <end position="210"/>
    </location>
</feature>
<feature type="transmembrane region" description="Helical" evidence="13">
    <location>
        <begin position="500"/>
        <end position="520"/>
    </location>
</feature>
<dbReference type="SUPFAM" id="SSF53448">
    <property type="entry name" value="Nucleotide-diphospho-sugar transferases"/>
    <property type="match status" value="1"/>
</dbReference>
<dbReference type="PANTHER" id="PTHR43867">
    <property type="entry name" value="CELLULOSE SYNTHASE CATALYTIC SUBUNIT A [UDP-FORMING]"/>
    <property type="match status" value="1"/>
</dbReference>
<evidence type="ECO:0000259" key="14">
    <source>
        <dbReference type="Pfam" id="PF13632"/>
    </source>
</evidence>